<feature type="compositionally biased region" description="Basic and acidic residues" evidence="1">
    <location>
        <begin position="264"/>
        <end position="280"/>
    </location>
</feature>
<evidence type="ECO:0000256" key="1">
    <source>
        <dbReference type="SAM" id="MobiDB-lite"/>
    </source>
</evidence>
<dbReference type="EMBL" id="MU251498">
    <property type="protein sequence ID" value="KAG9233496.1"/>
    <property type="molecule type" value="Genomic_DNA"/>
</dbReference>
<keyword evidence="3" id="KW-1185">Reference proteome</keyword>
<feature type="region of interest" description="Disordered" evidence="1">
    <location>
        <begin position="338"/>
        <end position="417"/>
    </location>
</feature>
<feature type="region of interest" description="Disordered" evidence="1">
    <location>
        <begin position="229"/>
        <end position="280"/>
    </location>
</feature>
<evidence type="ECO:0000313" key="3">
    <source>
        <dbReference type="Proteomes" id="UP000824998"/>
    </source>
</evidence>
<organism evidence="2 3">
    <name type="scientific">Amylocarpus encephaloides</name>
    <dbReference type="NCBI Taxonomy" id="45428"/>
    <lineage>
        <taxon>Eukaryota</taxon>
        <taxon>Fungi</taxon>
        <taxon>Dikarya</taxon>
        <taxon>Ascomycota</taxon>
        <taxon>Pezizomycotina</taxon>
        <taxon>Leotiomycetes</taxon>
        <taxon>Helotiales</taxon>
        <taxon>Helotiales incertae sedis</taxon>
        <taxon>Amylocarpus</taxon>
    </lineage>
</organism>
<proteinExistence type="predicted"/>
<feature type="compositionally biased region" description="Low complexity" evidence="1">
    <location>
        <begin position="245"/>
        <end position="257"/>
    </location>
</feature>
<feature type="region of interest" description="Disordered" evidence="1">
    <location>
        <begin position="306"/>
        <end position="325"/>
    </location>
</feature>
<evidence type="ECO:0000313" key="2">
    <source>
        <dbReference type="EMBL" id="KAG9233496.1"/>
    </source>
</evidence>
<sequence>MFNEELKGGSEDLGAEVKCNIASNHRLNRVAPLRLDAGEEQEQYAIMPIAPRFMEDPPQVSNVSQAWTMDHGIMEGVGSASVEAGRCSEKTYEGLLQKEGGSRISRHKLRFGVVALSLCRPPHQDYRTKAPSLQIISICSPVQIAAAGGSKYLQPRGEDLAHVRRGHSEEGRQREVIPIHVEHDEGFRRSLPQEEHATPSSPVCSPPSLPVWPRRMSSQNVQMSSQNVRPWVSSQGGGHGRPTQVRGGVRSSSVVPSAETLCMGDKEDRKGSGGIRRDKEGYGLGARRVLTAYHRMIGGERERVRECEAGREGESESDRGWLFSTVSPIPRTPYVLLSLTPSRGDSVHRSDGTPERDERRETRDDRPDDSAYRQGGREGGGRDKPHSRQATLLASLAHGSQTPLYGTLLRSPPPVKP</sequence>
<dbReference type="Proteomes" id="UP000824998">
    <property type="component" value="Unassembled WGS sequence"/>
</dbReference>
<protein>
    <submittedName>
        <fullName evidence="2">Uncharacterized protein</fullName>
    </submittedName>
</protein>
<accession>A0A9P7YH46</accession>
<feature type="compositionally biased region" description="Basic and acidic residues" evidence="1">
    <location>
        <begin position="306"/>
        <end position="319"/>
    </location>
</feature>
<gene>
    <name evidence="2" type="ORF">BJ875DRAFT_511984</name>
</gene>
<name>A0A9P7YH46_9HELO</name>
<feature type="compositionally biased region" description="Basic and acidic residues" evidence="1">
    <location>
        <begin position="345"/>
        <end position="386"/>
    </location>
</feature>
<feature type="compositionally biased region" description="Polar residues" evidence="1">
    <location>
        <begin position="388"/>
        <end position="404"/>
    </location>
</feature>
<comment type="caution">
    <text evidence="2">The sequence shown here is derived from an EMBL/GenBank/DDBJ whole genome shotgun (WGS) entry which is preliminary data.</text>
</comment>
<reference evidence="2" key="1">
    <citation type="journal article" date="2021" name="IMA Fungus">
        <title>Genomic characterization of three marine fungi, including Emericellopsis atlantica sp. nov. with signatures of a generalist lifestyle and marine biomass degradation.</title>
        <authorList>
            <person name="Hagestad O.C."/>
            <person name="Hou L."/>
            <person name="Andersen J.H."/>
            <person name="Hansen E.H."/>
            <person name="Altermark B."/>
            <person name="Li C."/>
            <person name="Kuhnert E."/>
            <person name="Cox R.J."/>
            <person name="Crous P.W."/>
            <person name="Spatafora J.W."/>
            <person name="Lail K."/>
            <person name="Amirebrahimi M."/>
            <person name="Lipzen A."/>
            <person name="Pangilinan J."/>
            <person name="Andreopoulos W."/>
            <person name="Hayes R.D."/>
            <person name="Ng V."/>
            <person name="Grigoriev I.V."/>
            <person name="Jackson S.A."/>
            <person name="Sutton T.D.S."/>
            <person name="Dobson A.D.W."/>
            <person name="Rama T."/>
        </authorList>
    </citation>
    <scope>NUCLEOTIDE SEQUENCE</scope>
    <source>
        <strain evidence="2">TRa018bII</strain>
    </source>
</reference>
<dbReference type="AlphaFoldDB" id="A0A9P7YH46"/>